<name>K0R637_THAOC</name>
<dbReference type="InterPro" id="IPR011990">
    <property type="entry name" value="TPR-like_helical_dom_sf"/>
</dbReference>
<gene>
    <name evidence="4" type="ORF">THAOC_32406</name>
</gene>
<reference evidence="4 5" key="1">
    <citation type="journal article" date="2012" name="Genome Biol.">
        <title>Genome and low-iron response of an oceanic diatom adapted to chronic iron limitation.</title>
        <authorList>
            <person name="Lommer M."/>
            <person name="Specht M."/>
            <person name="Roy A.S."/>
            <person name="Kraemer L."/>
            <person name="Andreson R."/>
            <person name="Gutowska M.A."/>
            <person name="Wolf J."/>
            <person name="Bergner S.V."/>
            <person name="Schilhabel M.B."/>
            <person name="Klostermeier U.C."/>
            <person name="Beiko R.G."/>
            <person name="Rosenstiel P."/>
            <person name="Hippler M."/>
            <person name="Laroche J."/>
        </authorList>
    </citation>
    <scope>NUCLEOTIDE SEQUENCE [LARGE SCALE GENOMIC DNA]</scope>
    <source>
        <strain evidence="4 5">CCMP1005</strain>
    </source>
</reference>
<evidence type="ECO:0008006" key="6">
    <source>
        <dbReference type="Google" id="ProtNLM"/>
    </source>
</evidence>
<keyword evidence="5" id="KW-1185">Reference proteome</keyword>
<protein>
    <recommendedName>
        <fullName evidence="6">Nephrocystin-3</fullName>
    </recommendedName>
</protein>
<feature type="repeat" description="TPR" evidence="3">
    <location>
        <begin position="606"/>
        <end position="639"/>
    </location>
</feature>
<evidence type="ECO:0000256" key="2">
    <source>
        <dbReference type="ARBA" id="ARBA00022803"/>
    </source>
</evidence>
<dbReference type="SUPFAM" id="SSF48452">
    <property type="entry name" value="TPR-like"/>
    <property type="match status" value="13"/>
</dbReference>
<feature type="repeat" description="TPR" evidence="3">
    <location>
        <begin position="1372"/>
        <end position="1405"/>
    </location>
</feature>
<dbReference type="PROSITE" id="PS50005">
    <property type="entry name" value="TPR"/>
    <property type="match status" value="14"/>
</dbReference>
<dbReference type="InterPro" id="IPR019734">
    <property type="entry name" value="TPR_rpt"/>
</dbReference>
<feature type="repeat" description="TPR" evidence="3">
    <location>
        <begin position="1772"/>
        <end position="1805"/>
    </location>
</feature>
<evidence type="ECO:0000313" key="4">
    <source>
        <dbReference type="EMBL" id="EJK48768.1"/>
    </source>
</evidence>
<dbReference type="Pfam" id="PF13424">
    <property type="entry name" value="TPR_12"/>
    <property type="match status" value="9"/>
</dbReference>
<feature type="repeat" description="TPR" evidence="3">
    <location>
        <begin position="2028"/>
        <end position="2061"/>
    </location>
</feature>
<comment type="caution">
    <text evidence="4">The sequence shown here is derived from an EMBL/GenBank/DDBJ whole genome shotgun (WGS) entry which is preliminary data.</text>
</comment>
<dbReference type="Pfam" id="PF13174">
    <property type="entry name" value="TPR_6"/>
    <property type="match status" value="1"/>
</dbReference>
<sequence>MIVPLNTTRGVYAFTSTDTEKKAPRSLRFLIFMGRSFSANELYVKAFQCFDKAMRIYDYGADELALSTREKKSLLHRELASIVKHVNGDIFEALEHYRSSVSYLEEHIERRRAMQRHMKGKREFDQQLMAHYQEMLSILREVHAGERDRDKRADFQEEICDVLHRLGNLYASRAEYDAALECFNEVLESKRMTSQDLRVADLLFNIGNIYLELCLPQLSLESLMESYDITKKALGEESTELHSTFFLTGVAFIRLNNIDSARDWLTRALDSLAPKDSEGLPVDEEGRGKTLYYLGVVYERMGDAAKALFTYDQAIRILMTETYCVSDFEPALECYNQSLNIRAELGDEVMVANTKNNIGVTLCAMNDLERAMPFISESLRVRTKCLGKDSVETANSLVDAGQIYLGRKQYTVASKFFIEGLRILKSRLESDHPDIATCMYKIGVSKEALMDENGALQCYRQSIEIFKRGNVPEKNVNIAYSLHSAALIHHRRGDNMKALEMMGEALEIKNRILAYDHPDTSDSHYWLAYIHLELNDTDGSLSHFKNALKIRVSTDGTENQNVSDTLYGLAQVDVHFKRDEFKESMDCLVENLRVLMKIESTDVHKASSELLLGSCFQELGDFETAIDHLTAALDLLTASSCDDNLDSAQALFRLGICYCEIDNYDASIEKFEKCLEVRRAHLGKLHFDCANTYESIGIVQQKRDRHEEAIHSFERALAIKKACMEDCDEDFCVLLHFVGSSKYALGRYADAIHYFNDSVARKARHYGRQDEDYAMSVIDQAAAYAKSGDESRSVECYRQAIDSGGLPSDSWQLGIAHQALGSFYFDSGMNASSAESYKEAVSIFEWVIEAASSQDVNYDNLIQCYIKLLNLDEDDDVGPITEHRATLCYKIANSFVQVGKHADAIVNYREAIMIQTQLYGTGHLSVANSLHNLGNCYRDLSEFEKSAECLAKALSIATSNFEEDNEEIADTCHCLAITLMTTCEFDEATSLFERALAVRKKRLGALDLSIASTLHYLATLLRTIGQYSSALKNAKEALKVKRMTIGDDSPITLETLEVIALIHKDNREFEDAIEALNDCLGLNPLLHLDIGILMNIRGEHGKARTHLMKAKECVSQRLDLSQSKPLDEISDLTLSLQEKKRGLDEKDLLGYAKDLMTLSSVYLYLGQHTRSLECLRFSNPIIQSKCGSDHLSMAENLHLTGFILEKMSESVDEDSSGNLDEGLELLTEALRIRKIHLDESHPDLEETLLCVGKVHRKVGNIRDALVCMAEAAKARDTRLGRKHAHIDDANALLELGQLQQESGDFRQALDSFEECLEMKRSIQGSDHPMVGELLFYIGNLLREVGDLDLAQIKFEESLAIAERVDPEGIEAADILFGLGVLHTEQKKFDLALDAYMQSLQIHKLRGSTLLTIADLLNNIGISYYYQQEFDRAQVYHAEALESLKQELEGENPDLAYCYHSLGNVHMKLNEYSEALTCFESAVAIDRNALYLQNLGICLVKMENNEDGYVCLQEALRMKELDVDIEHDDDVAEISRHLGIIWARKKKYDDALICFEKALKIKLQIENDSEKEHQETGNVHGAMRDHSLAIEAYVEALRIYKEEHGDGHLSVANTLFNLGVSLNAKNSPEKSIRCLIKSLRITKARLGDEHLDVADTFEQLAESYKLLSKPDEATNYYEQALKVRKQSNGVDLKCAGIMHEMGQIQSQEGLWENAERAFRTIHLGQDDSLVADSMHRLGLVYKHCRDYPKALKYLEGSLRICKSKLGSSDPQIADIFHSLGEVHAALENVEKSIFCYDKSIKINTDIHGGNHDRVALAFAGKGKALQLAGQLEPALEALMGSADIMKVNKDFAGREESGDVLAQMGSIYSQLGDALSASSSFASALTTYKELFGARHAVVADVLQLMADHFVKYKEFERGYSCVKEALALRENLLGEKEIASADSHYCMGEILFVWSENYDAMNSFEKCREIYRMKLGDSVLPVANSDHYLGCISVCLERNGDYDSAAQYLQDALVGRKRHLHEHDSDIALTLSRLGHVYFKKAEYNLAATTFSECLKIREINRGTDVDSQIEVADTLFDLGQSLQCTLDTQRSMQLFSDALKEYKRHLETQSDIRIAKCHSCLGEIYEKENQLPRSVKELLKATHIYESQLGSDPPEKTIKASKGTDDYAGLAETLFRLATAQDRLGEEVTALKLYRRSMKLYKTLFGRDSLDVAKILNRLANMKGRGGSVDKAMILFDESLRIRMLHLGSNNEEGMCAFGIPVCCLNSTYLSLLSVAETLFGSKF</sequence>
<dbReference type="eggNOG" id="KOG1840">
    <property type="taxonomic scope" value="Eukaryota"/>
</dbReference>
<dbReference type="PANTHER" id="PTHR45641">
    <property type="entry name" value="TETRATRICOPEPTIDE REPEAT PROTEIN (AFU_ORTHOLOGUE AFUA_6G03870)"/>
    <property type="match status" value="1"/>
</dbReference>
<dbReference type="Pfam" id="PF13181">
    <property type="entry name" value="TPR_8"/>
    <property type="match status" value="1"/>
</dbReference>
<feature type="repeat" description="TPR" evidence="3">
    <location>
        <begin position="160"/>
        <end position="193"/>
    </location>
</feature>
<feature type="repeat" description="TPR" evidence="3">
    <location>
        <begin position="1289"/>
        <end position="1322"/>
    </location>
</feature>
<feature type="repeat" description="TPR" evidence="3">
    <location>
        <begin position="288"/>
        <end position="321"/>
    </location>
</feature>
<feature type="repeat" description="TPR" evidence="3">
    <location>
        <begin position="1455"/>
        <end position="1488"/>
    </location>
</feature>
<feature type="repeat" description="TPR" evidence="3">
    <location>
        <begin position="690"/>
        <end position="723"/>
    </location>
</feature>
<dbReference type="EMBL" id="AGNL01045447">
    <property type="protein sequence ID" value="EJK48768.1"/>
    <property type="molecule type" value="Genomic_DNA"/>
</dbReference>
<evidence type="ECO:0000313" key="5">
    <source>
        <dbReference type="Proteomes" id="UP000266841"/>
    </source>
</evidence>
<organism evidence="4 5">
    <name type="scientific">Thalassiosira oceanica</name>
    <name type="common">Marine diatom</name>
    <dbReference type="NCBI Taxonomy" id="159749"/>
    <lineage>
        <taxon>Eukaryota</taxon>
        <taxon>Sar</taxon>
        <taxon>Stramenopiles</taxon>
        <taxon>Ochrophyta</taxon>
        <taxon>Bacillariophyta</taxon>
        <taxon>Coscinodiscophyceae</taxon>
        <taxon>Thalassiosirophycidae</taxon>
        <taxon>Thalassiosirales</taxon>
        <taxon>Thalassiosiraceae</taxon>
        <taxon>Thalassiosira</taxon>
    </lineage>
</organism>
<dbReference type="Proteomes" id="UP000266841">
    <property type="component" value="Unassembled WGS sequence"/>
</dbReference>
<proteinExistence type="predicted"/>
<feature type="repeat" description="TPR" evidence="3">
    <location>
        <begin position="1653"/>
        <end position="1686"/>
    </location>
</feature>
<evidence type="ECO:0000256" key="1">
    <source>
        <dbReference type="ARBA" id="ARBA00022737"/>
    </source>
</evidence>
<feature type="repeat" description="TPR" evidence="3">
    <location>
        <begin position="1730"/>
        <end position="1763"/>
    </location>
</feature>
<keyword evidence="1" id="KW-0677">Repeat</keyword>
<feature type="repeat" description="TPR" evidence="3">
    <location>
        <begin position="1531"/>
        <end position="1564"/>
    </location>
</feature>
<dbReference type="PANTHER" id="PTHR45641:SF19">
    <property type="entry name" value="NEPHROCYSTIN-3"/>
    <property type="match status" value="1"/>
</dbReference>
<dbReference type="OrthoDB" id="10031679at2759"/>
<feature type="repeat" description="TPR" evidence="3">
    <location>
        <begin position="648"/>
        <end position="681"/>
    </location>
</feature>
<accession>K0R637</accession>
<feature type="repeat" description="TPR" evidence="3">
    <location>
        <begin position="927"/>
        <end position="960"/>
    </location>
</feature>
<dbReference type="SMART" id="SM00028">
    <property type="entry name" value="TPR"/>
    <property type="match status" value="42"/>
</dbReference>
<evidence type="ECO:0000256" key="3">
    <source>
        <dbReference type="PROSITE-ProRule" id="PRU00339"/>
    </source>
</evidence>
<dbReference type="Gene3D" id="1.25.40.10">
    <property type="entry name" value="Tetratricopeptide repeat domain"/>
    <property type="match status" value="14"/>
</dbReference>
<keyword evidence="2 3" id="KW-0802">TPR repeat</keyword>